<comment type="similarity">
    <text evidence="2">Belongs to the plant self-incompatibility (S1) protein family.</text>
</comment>
<dbReference type="PANTHER" id="PTHR46073">
    <property type="entry name" value="CHITINASE"/>
    <property type="match status" value="1"/>
</dbReference>
<feature type="signal peptide" evidence="10">
    <location>
        <begin position="1"/>
        <end position="16"/>
    </location>
</feature>
<dbReference type="GO" id="GO:0008061">
    <property type="term" value="F:chitin binding"/>
    <property type="evidence" value="ECO:0007669"/>
    <property type="project" value="InterPro"/>
</dbReference>
<feature type="domain" description="LysM" evidence="11">
    <location>
        <begin position="22"/>
        <end position="66"/>
    </location>
</feature>
<dbReference type="Pfam" id="PF00704">
    <property type="entry name" value="Glyco_hydro_18"/>
    <property type="match status" value="1"/>
</dbReference>
<dbReference type="InterPro" id="IPR017853">
    <property type="entry name" value="GH"/>
</dbReference>
<dbReference type="SMART" id="SM00270">
    <property type="entry name" value="ChtBD1"/>
    <property type="match status" value="2"/>
</dbReference>
<evidence type="ECO:0000256" key="4">
    <source>
        <dbReference type="ARBA" id="ARBA00022525"/>
    </source>
</evidence>
<dbReference type="Gene3D" id="3.20.20.80">
    <property type="entry name" value="Glycosidases"/>
    <property type="match status" value="1"/>
</dbReference>
<evidence type="ECO:0000256" key="1">
    <source>
        <dbReference type="ARBA" id="ARBA00004613"/>
    </source>
</evidence>
<reference evidence="14" key="1">
    <citation type="submission" date="2016-11" db="UniProtKB">
        <authorList>
            <consortium name="WormBaseParasite"/>
        </authorList>
    </citation>
    <scope>IDENTIFICATION</scope>
</reference>
<dbReference type="InterPro" id="IPR010264">
    <property type="entry name" value="Self-incomp_S1"/>
</dbReference>
<dbReference type="Gene3D" id="3.10.350.10">
    <property type="entry name" value="LysM domain"/>
    <property type="match status" value="5"/>
</dbReference>
<dbReference type="InterPro" id="IPR001579">
    <property type="entry name" value="Glyco_hydro_18_chit_AS"/>
</dbReference>
<comment type="subcellular location">
    <subcellularLocation>
        <location evidence="1">Secreted</location>
    </subcellularLocation>
</comment>
<feature type="chain" id="PRO_5009309817" evidence="10">
    <location>
        <begin position="17"/>
        <end position="1388"/>
    </location>
</feature>
<evidence type="ECO:0000256" key="8">
    <source>
        <dbReference type="RuleBase" id="RU000489"/>
    </source>
</evidence>
<dbReference type="SUPFAM" id="SSF54106">
    <property type="entry name" value="LysM domain"/>
    <property type="match status" value="4"/>
</dbReference>
<name>A0A1I7V2B2_9PELO</name>
<sequence length="1388" mass="155577">MKPLILLLVLFSSVLSKDYCSKWVTIDPGDTCWKIARDARISEEKLETLNPGVRCDALAVGDKLCVAASPNKPKCIAKYKIKEGDTCFKIWTSQNLTDRQFMEMNEGLNCNGLAVGKEVCVAVESSVLEPTGDHKSSLPMVETTESCYEYHTVREGDTCYQVSVAYGLKMEYLQENYDCDTLQIGDTICVSKNFTCQYRIEIRAGDTCWFLENAFQTNQTEMERANEGVKCDNLPVGRMMCVWSADDKTLPNMTCTDWKVTEEESSCYDLARENSITIDHFKFLNPRTNCGEKVPKDSEICVKSQSTQPCSSIQFVDHSQSCATITQQYQISMGSLMHLNPTFRCDRVEKSEQICVGNGPFRQEKCVSSQRVTPENDDCEKLSKITGLSSRQIEELNPLTSCDKKFEWGSLICTSSLGIDTKSAQQLIVTTLKDVAPELARKFDSYSSNPDEMNENGMNEQLIADLQKPAVNSKLKELYKTDEKIRKILDSQHPLPRKSYCDQIRKTKMREDIKQCFCGEEELLLYCQVLATKVFMESQDNAAAFRSKRGVACSFSTPTTGKDSLQVFKSLYGGCFGGGCSFPIGLVEINVEADICAPIVNFAKDTVIYCEKSENDCSKVENLDVQGLKFLAERKLGGSISLCAIGSKLVKMLSRGGLSLCWEILAADYFGFVGKLDLGSNLKLIALDIEGGVTMKVHGMAFPDMCRHGDLECEDYCRWTEWNNGRAYGYFKIRALKIFGFSGFKLIEETYNEPKRVGCDAGKEAAVVIRNERTCKDQDDRVVQRRCWSGNDMMGWEPLDKEWGFAFQPHIFGRTLFVCEFVDKNGQKLGFDVYGGKSKNHGKSSFYYVVKNDGIYFGTEKYKEDKLMGSWINGCKEEKPEEAKPEPTGIQEPSGTSSVPAAACGKRIVGYYTGWGEREITENQLKKLTHVIFAFVAMYPDGSVKFGSVSEDSGPQAAVKAERRFLDMKRKARAVNSGVLFFLGSSGSTKRKTFIDSVASFIEHHQIDGVDLDWEYPDMNGKDRKNHVALTRELRERFTQMVRTNGRKDPYILTLASAAGEWNLRNGYDLNGILKYADFINVMTYDYYGAWNSKWGAYTGTPAPLYFGMPFYGRYWKNVLDPIDPTDDMWRTAAPSGGVFEGGYVGWRNLEKEGWNKGATSWHEKTKTPYILNSGARMFLGYENEKSLQEKIKYATDRNLGGLMIWALDLDDDADTLLNLVSSAGLCSGGSGDKVTYTCIPIDDVRWWTPENSDEKKQGQCGKSAPLINGFYPVCDPDDPGFSCCGAAGYCGSGKEYCDCEGCVDYRKDPMLILKEPIKPSRPIQWYTQDAPDGKRGRCGKDVPQINKNMAICNPDDDTKHCCSNGGYCGVGKEYCSCDGCVDYRKTF</sequence>
<dbReference type="PROSITE" id="PS51782">
    <property type="entry name" value="LYSM"/>
    <property type="match status" value="2"/>
</dbReference>
<dbReference type="GO" id="GO:0006032">
    <property type="term" value="P:chitin catabolic process"/>
    <property type="evidence" value="ECO:0007669"/>
    <property type="project" value="UniProtKB-ARBA"/>
</dbReference>
<dbReference type="GO" id="GO:0004568">
    <property type="term" value="F:chitinase activity"/>
    <property type="evidence" value="ECO:0007669"/>
    <property type="project" value="UniProtKB-ARBA"/>
</dbReference>
<dbReference type="GO" id="GO:0060320">
    <property type="term" value="P:rejection of self pollen"/>
    <property type="evidence" value="ECO:0007669"/>
    <property type="project" value="UniProtKB-KW"/>
</dbReference>
<dbReference type="Pfam" id="PF01476">
    <property type="entry name" value="LysM"/>
    <property type="match status" value="4"/>
</dbReference>
<evidence type="ECO:0000256" key="9">
    <source>
        <dbReference type="SAM" id="MobiDB-lite"/>
    </source>
</evidence>
<dbReference type="SMART" id="SM00257">
    <property type="entry name" value="LysM"/>
    <property type="match status" value="5"/>
</dbReference>
<dbReference type="eggNOG" id="KOG2806">
    <property type="taxonomic scope" value="Eukaryota"/>
</dbReference>
<evidence type="ECO:0000313" key="13">
    <source>
        <dbReference type="Proteomes" id="UP000095282"/>
    </source>
</evidence>
<evidence type="ECO:0000256" key="5">
    <source>
        <dbReference type="ARBA" id="ARBA00022729"/>
    </source>
</evidence>
<accession>A0A1I7V2B2</accession>
<evidence type="ECO:0000256" key="10">
    <source>
        <dbReference type="SAM" id="SignalP"/>
    </source>
</evidence>
<dbReference type="InterPro" id="IPR001223">
    <property type="entry name" value="Glyco_hydro18_cat"/>
</dbReference>
<evidence type="ECO:0000256" key="3">
    <source>
        <dbReference type="ARBA" id="ARBA00022471"/>
    </source>
</evidence>
<proteinExistence type="inferred from homology"/>
<dbReference type="InterPro" id="IPR029070">
    <property type="entry name" value="Chitinase_insertion_sf"/>
</dbReference>
<evidence type="ECO:0000259" key="12">
    <source>
        <dbReference type="PROSITE" id="PS51910"/>
    </source>
</evidence>
<dbReference type="Proteomes" id="UP000095282">
    <property type="component" value="Unplaced"/>
</dbReference>
<dbReference type="PROSITE" id="PS01095">
    <property type="entry name" value="GH18_1"/>
    <property type="match status" value="1"/>
</dbReference>
<dbReference type="Pfam" id="PF05938">
    <property type="entry name" value="Self-incomp_S1"/>
    <property type="match status" value="1"/>
</dbReference>
<keyword evidence="3" id="KW-0713">Self-incompatibility</keyword>
<dbReference type="SMART" id="SM00636">
    <property type="entry name" value="Glyco_18"/>
    <property type="match status" value="1"/>
</dbReference>
<keyword evidence="13" id="KW-1185">Reference proteome</keyword>
<feature type="domain" description="LysM" evidence="11">
    <location>
        <begin position="77"/>
        <end position="121"/>
    </location>
</feature>
<evidence type="ECO:0000313" key="14">
    <source>
        <dbReference type="WBParaSite" id="Csp11.Scaffold630.g21689.t2"/>
    </source>
</evidence>
<dbReference type="GO" id="GO:0005576">
    <property type="term" value="C:extracellular region"/>
    <property type="evidence" value="ECO:0007669"/>
    <property type="project" value="UniProtKB-SubCell"/>
</dbReference>
<dbReference type="InterPro" id="IPR011583">
    <property type="entry name" value="Chitinase_II/V-like_cat"/>
</dbReference>
<keyword evidence="4" id="KW-0964">Secreted</keyword>
<dbReference type="SUPFAM" id="SSF54556">
    <property type="entry name" value="Chitinase insertion domain"/>
    <property type="match status" value="1"/>
</dbReference>
<protein>
    <submittedName>
        <fullName evidence="14">LysM domain-containing protein</fullName>
    </submittedName>
</protein>
<keyword evidence="7 8" id="KW-0326">Glycosidase</keyword>
<feature type="domain" description="GH18" evidence="12">
    <location>
        <begin position="906"/>
        <end position="1228"/>
    </location>
</feature>
<feature type="region of interest" description="Disordered" evidence="9">
    <location>
        <begin position="878"/>
        <end position="899"/>
    </location>
</feature>
<evidence type="ECO:0000256" key="6">
    <source>
        <dbReference type="ARBA" id="ARBA00022801"/>
    </source>
</evidence>
<dbReference type="WBParaSite" id="Csp11.Scaffold630.g21689.t2">
    <property type="protein sequence ID" value="Csp11.Scaffold630.g21689.t2"/>
    <property type="gene ID" value="Csp11.Scaffold630.g21689"/>
</dbReference>
<dbReference type="InterPro" id="IPR001002">
    <property type="entry name" value="Chitin-bd_1"/>
</dbReference>
<keyword evidence="5 10" id="KW-0732">Signal</keyword>
<dbReference type="GO" id="GO:0005975">
    <property type="term" value="P:carbohydrate metabolic process"/>
    <property type="evidence" value="ECO:0007669"/>
    <property type="project" value="InterPro"/>
</dbReference>
<dbReference type="PROSITE" id="PS51910">
    <property type="entry name" value="GH18_2"/>
    <property type="match status" value="1"/>
</dbReference>
<dbReference type="InterPro" id="IPR036779">
    <property type="entry name" value="LysM_dom_sf"/>
</dbReference>
<evidence type="ECO:0000256" key="2">
    <source>
        <dbReference type="ARBA" id="ARBA00005581"/>
    </source>
</evidence>
<keyword evidence="6 8" id="KW-0378">Hydrolase</keyword>
<dbReference type="STRING" id="1561998.A0A1I7V2B2"/>
<evidence type="ECO:0000256" key="7">
    <source>
        <dbReference type="ARBA" id="ARBA00023295"/>
    </source>
</evidence>
<dbReference type="InterPro" id="IPR018392">
    <property type="entry name" value="LysM"/>
</dbReference>
<dbReference type="CDD" id="cd10909">
    <property type="entry name" value="ChtBD1_GH18_2"/>
    <property type="match status" value="2"/>
</dbReference>
<dbReference type="SUPFAM" id="SSF51445">
    <property type="entry name" value="(Trans)glycosidases"/>
    <property type="match status" value="1"/>
</dbReference>
<evidence type="ECO:0000259" key="11">
    <source>
        <dbReference type="PROSITE" id="PS51782"/>
    </source>
</evidence>
<organism evidence="13 14">
    <name type="scientific">Caenorhabditis tropicalis</name>
    <dbReference type="NCBI Taxonomy" id="1561998"/>
    <lineage>
        <taxon>Eukaryota</taxon>
        <taxon>Metazoa</taxon>
        <taxon>Ecdysozoa</taxon>
        <taxon>Nematoda</taxon>
        <taxon>Chromadorea</taxon>
        <taxon>Rhabditida</taxon>
        <taxon>Rhabditina</taxon>
        <taxon>Rhabditomorpha</taxon>
        <taxon>Rhabditoidea</taxon>
        <taxon>Rhabditidae</taxon>
        <taxon>Peloderinae</taxon>
        <taxon>Caenorhabditis</taxon>
    </lineage>
</organism>
<dbReference type="CDD" id="cd00118">
    <property type="entry name" value="LysM"/>
    <property type="match status" value="3"/>
</dbReference>
<dbReference type="PANTHER" id="PTHR46073:SF1">
    <property type="entry name" value="GH18 DOMAIN-CONTAINING PROTEIN-RELATED"/>
    <property type="match status" value="1"/>
</dbReference>